<evidence type="ECO:0000313" key="7">
    <source>
        <dbReference type="EMBL" id="CZR62051.1"/>
    </source>
</evidence>
<keyword evidence="2 4" id="KW-0863">Zinc-finger</keyword>
<feature type="compositionally biased region" description="Low complexity" evidence="5">
    <location>
        <begin position="107"/>
        <end position="123"/>
    </location>
</feature>
<feature type="compositionally biased region" description="Acidic residues" evidence="5">
    <location>
        <begin position="294"/>
        <end position="304"/>
    </location>
</feature>
<dbReference type="Gene3D" id="4.10.1000.10">
    <property type="entry name" value="Zinc finger, CCCH-type"/>
    <property type="match status" value="1"/>
</dbReference>
<dbReference type="InterPro" id="IPR036855">
    <property type="entry name" value="Znf_CCCH_sf"/>
</dbReference>
<dbReference type="AlphaFoldDB" id="A0A1L7XAK0"/>
<gene>
    <name evidence="7" type="ORF">PAC_11948</name>
</gene>
<keyword evidence="3 4" id="KW-0862">Zinc</keyword>
<evidence type="ECO:0000256" key="4">
    <source>
        <dbReference type="PROSITE-ProRule" id="PRU00723"/>
    </source>
</evidence>
<keyword evidence="8" id="KW-1185">Reference proteome</keyword>
<evidence type="ECO:0000256" key="5">
    <source>
        <dbReference type="SAM" id="MobiDB-lite"/>
    </source>
</evidence>
<feature type="domain" description="C3H1-type" evidence="6">
    <location>
        <begin position="136"/>
        <end position="164"/>
    </location>
</feature>
<dbReference type="PROSITE" id="PS50103">
    <property type="entry name" value="ZF_C3H1"/>
    <property type="match status" value="1"/>
</dbReference>
<dbReference type="Proteomes" id="UP000184330">
    <property type="component" value="Unassembled WGS sequence"/>
</dbReference>
<evidence type="ECO:0000256" key="2">
    <source>
        <dbReference type="ARBA" id="ARBA00022771"/>
    </source>
</evidence>
<proteinExistence type="predicted"/>
<dbReference type="EMBL" id="FJOG01000019">
    <property type="protein sequence ID" value="CZR62051.1"/>
    <property type="molecule type" value="Genomic_DNA"/>
</dbReference>
<evidence type="ECO:0000313" key="8">
    <source>
        <dbReference type="Proteomes" id="UP000184330"/>
    </source>
</evidence>
<organism evidence="7 8">
    <name type="scientific">Phialocephala subalpina</name>
    <dbReference type="NCBI Taxonomy" id="576137"/>
    <lineage>
        <taxon>Eukaryota</taxon>
        <taxon>Fungi</taxon>
        <taxon>Dikarya</taxon>
        <taxon>Ascomycota</taxon>
        <taxon>Pezizomycotina</taxon>
        <taxon>Leotiomycetes</taxon>
        <taxon>Helotiales</taxon>
        <taxon>Mollisiaceae</taxon>
        <taxon>Phialocephala</taxon>
        <taxon>Phialocephala fortinii species complex</taxon>
    </lineage>
</organism>
<feature type="region of interest" description="Disordered" evidence="5">
    <location>
        <begin position="284"/>
        <end position="321"/>
    </location>
</feature>
<name>A0A1L7XAK0_9HELO</name>
<dbReference type="STRING" id="576137.A0A1L7XAK0"/>
<dbReference type="GO" id="GO:0008270">
    <property type="term" value="F:zinc ion binding"/>
    <property type="evidence" value="ECO:0007669"/>
    <property type="project" value="UniProtKB-KW"/>
</dbReference>
<sequence>MPPSPLESSQKGQPWPGYFLVRTTGEVVPLIAVDELPPGIELVDIPRSLGLEETIGMLNLGLQRSTGSHYQIVSDDDTSDGHHSLSTKAKQAIFTTLPLKPPPKSVPAARTTTPTSTPPSTLKATSTIRAGVSNMESQTVLCRHWCRHGVCKWGQQCRYRHIMPMTLQGLQEVGLADWPAWYRKLNPGYFVNEAQGPGTSTGRGSGARTRACTAGGGHGGACCGALHGGRSERRVAGNRGVIERGIKYSKSEELGEQIIARLRGMAKDGKANAGEKGNVMIERAAARDTKNWEDENEDSDDCASEPEVQHVEEVKGKLVDV</sequence>
<dbReference type="InterPro" id="IPR000571">
    <property type="entry name" value="Znf_CCCH"/>
</dbReference>
<feature type="compositionally biased region" description="Basic and acidic residues" evidence="5">
    <location>
        <begin position="284"/>
        <end position="293"/>
    </location>
</feature>
<evidence type="ECO:0000256" key="1">
    <source>
        <dbReference type="ARBA" id="ARBA00022723"/>
    </source>
</evidence>
<feature type="region of interest" description="Disordered" evidence="5">
    <location>
        <begin position="99"/>
        <end position="123"/>
    </location>
</feature>
<accession>A0A1L7XAK0</accession>
<reference evidence="7 8" key="1">
    <citation type="submission" date="2016-03" db="EMBL/GenBank/DDBJ databases">
        <authorList>
            <person name="Ploux O."/>
        </authorList>
    </citation>
    <scope>NUCLEOTIDE SEQUENCE [LARGE SCALE GENOMIC DNA]</scope>
    <source>
        <strain evidence="7 8">UAMH 11012</strain>
    </source>
</reference>
<evidence type="ECO:0000256" key="3">
    <source>
        <dbReference type="ARBA" id="ARBA00022833"/>
    </source>
</evidence>
<keyword evidence="1 4" id="KW-0479">Metal-binding</keyword>
<protein>
    <recommendedName>
        <fullName evidence="6">C3H1-type domain-containing protein</fullName>
    </recommendedName>
</protein>
<feature type="compositionally biased region" description="Basic and acidic residues" evidence="5">
    <location>
        <begin position="307"/>
        <end position="321"/>
    </location>
</feature>
<dbReference type="SUPFAM" id="SSF90229">
    <property type="entry name" value="CCCH zinc finger"/>
    <property type="match status" value="1"/>
</dbReference>
<feature type="zinc finger region" description="C3H1-type" evidence="4">
    <location>
        <begin position="136"/>
        <end position="164"/>
    </location>
</feature>
<evidence type="ECO:0000259" key="6">
    <source>
        <dbReference type="PROSITE" id="PS50103"/>
    </source>
</evidence>
<dbReference type="OrthoDB" id="411372at2759"/>